<dbReference type="Gene3D" id="3.40.50.2000">
    <property type="entry name" value="Glycogen Phosphorylase B"/>
    <property type="match status" value="2"/>
</dbReference>
<dbReference type="PANTHER" id="PTHR12526:SF630">
    <property type="entry name" value="GLYCOSYLTRANSFERASE"/>
    <property type="match status" value="1"/>
</dbReference>
<evidence type="ECO:0000259" key="1">
    <source>
        <dbReference type="Pfam" id="PF00534"/>
    </source>
</evidence>
<name>A0AA46SDJ6_CYTFI</name>
<protein>
    <submittedName>
        <fullName evidence="3">Glycosyltransferase family 4 protein</fullName>
    </submittedName>
</protein>
<accession>A0AA46SDJ6</accession>
<dbReference type="InterPro" id="IPR001296">
    <property type="entry name" value="Glyco_trans_1"/>
</dbReference>
<dbReference type="InterPro" id="IPR028098">
    <property type="entry name" value="Glyco_trans_4-like_N"/>
</dbReference>
<reference evidence="3" key="1">
    <citation type="submission" date="2022-10" db="EMBL/GenBank/DDBJ databases">
        <title>Mechanism of multi-heavy metal repair in Cytobacillus Firmus M7.</title>
        <authorList>
            <person name="Li X."/>
            <person name="Yu C."/>
        </authorList>
    </citation>
    <scope>NUCLEOTIDE SEQUENCE</scope>
    <source>
        <strain evidence="3">M7</strain>
    </source>
</reference>
<dbReference type="EMBL" id="CP107027">
    <property type="protein sequence ID" value="UYG93831.1"/>
    <property type="molecule type" value="Genomic_DNA"/>
</dbReference>
<dbReference type="Pfam" id="PF00534">
    <property type="entry name" value="Glycos_transf_1"/>
    <property type="match status" value="1"/>
</dbReference>
<evidence type="ECO:0000313" key="4">
    <source>
        <dbReference type="Proteomes" id="UP001163104"/>
    </source>
</evidence>
<dbReference type="Pfam" id="PF13477">
    <property type="entry name" value="Glyco_trans_4_2"/>
    <property type="match status" value="1"/>
</dbReference>
<dbReference type="AlphaFoldDB" id="A0AA46SDJ6"/>
<dbReference type="CDD" id="cd03808">
    <property type="entry name" value="GT4_CapM-like"/>
    <property type="match status" value="1"/>
</dbReference>
<evidence type="ECO:0000313" key="3">
    <source>
        <dbReference type="EMBL" id="UYG93831.1"/>
    </source>
</evidence>
<dbReference type="PANTHER" id="PTHR12526">
    <property type="entry name" value="GLYCOSYLTRANSFERASE"/>
    <property type="match status" value="1"/>
</dbReference>
<dbReference type="SUPFAM" id="SSF53756">
    <property type="entry name" value="UDP-Glycosyltransferase/glycogen phosphorylase"/>
    <property type="match status" value="1"/>
</dbReference>
<evidence type="ECO:0000259" key="2">
    <source>
        <dbReference type="Pfam" id="PF13477"/>
    </source>
</evidence>
<dbReference type="RefSeq" id="WP_263599308.1">
    <property type="nucleotide sequence ID" value="NZ_CP107027.1"/>
</dbReference>
<dbReference type="GO" id="GO:0016757">
    <property type="term" value="F:glycosyltransferase activity"/>
    <property type="evidence" value="ECO:0007669"/>
    <property type="project" value="InterPro"/>
</dbReference>
<dbReference type="Proteomes" id="UP001163104">
    <property type="component" value="Chromosome"/>
</dbReference>
<feature type="domain" description="Glycosyltransferase subfamily 4-like N-terminal" evidence="2">
    <location>
        <begin position="4"/>
        <end position="147"/>
    </location>
</feature>
<gene>
    <name evidence="3" type="ORF">OD459_16655</name>
</gene>
<sequence>MKKIVILSNHHAYTYNFRKEIIQKLIDEHYKVYVVLPYGEKVELLKEIGCEFIDLPLDRRGMNPITDLKLLLGYYKIIKNIKPDAVLSYTVKPNIYGGLVCRLQSIPFFPNVTGLGSAVENESMIQKILVQMYRIAYKKASCIFFQNEENQQFFQNKKIAIKKSRKIPGSGVNTQYFSLLPYPSDETIEFVFISRIMKEKGIDQYLEAAEFIRGKYQNTKFHVLGFCEENYEQKLQELDKKGIIHYHGMQSDVREFHKKSHCTIHPTYYPEGMSNVLLESAASGRPVITTNRSGCREIVEEEINGYIVEQQNSKNLIEKIEAFLALNYEQKMEMGLAGRMKVENEFDRKIVVDAYFEEIERGIGEKND</sequence>
<proteinExistence type="predicted"/>
<organism evidence="3 4">
    <name type="scientific">Cytobacillus firmus</name>
    <name type="common">Bacillus firmus</name>
    <dbReference type="NCBI Taxonomy" id="1399"/>
    <lineage>
        <taxon>Bacteria</taxon>
        <taxon>Bacillati</taxon>
        <taxon>Bacillota</taxon>
        <taxon>Bacilli</taxon>
        <taxon>Bacillales</taxon>
        <taxon>Bacillaceae</taxon>
        <taxon>Cytobacillus</taxon>
    </lineage>
</organism>
<feature type="domain" description="Glycosyl transferase family 1" evidence="1">
    <location>
        <begin position="186"/>
        <end position="335"/>
    </location>
</feature>